<dbReference type="GO" id="GO:0033922">
    <property type="term" value="F:peptidoglycan beta-N-acetylmuramidase activity"/>
    <property type="evidence" value="ECO:0007669"/>
    <property type="project" value="InterPro"/>
</dbReference>
<dbReference type="KEGG" id="abac:LuPra_05977"/>
<organism evidence="5 6">
    <name type="scientific">Luteitalea pratensis</name>
    <dbReference type="NCBI Taxonomy" id="1855912"/>
    <lineage>
        <taxon>Bacteria</taxon>
        <taxon>Pseudomonadati</taxon>
        <taxon>Acidobacteriota</taxon>
        <taxon>Vicinamibacteria</taxon>
        <taxon>Vicinamibacterales</taxon>
        <taxon>Vicinamibacteraceae</taxon>
        <taxon>Luteitalea</taxon>
    </lineage>
</organism>
<name>A0A143PVH9_LUTPR</name>
<accession>A0A143PVH9</accession>
<dbReference type="Pfam" id="PF00144">
    <property type="entry name" value="Beta-lactamase"/>
    <property type="match status" value="1"/>
</dbReference>
<feature type="chain" id="PRO_5007512042" evidence="1">
    <location>
        <begin position="25"/>
        <end position="820"/>
    </location>
</feature>
<evidence type="ECO:0000259" key="3">
    <source>
        <dbReference type="Pfam" id="PF07075"/>
    </source>
</evidence>
<gene>
    <name evidence="5" type="primary">pbpE_6</name>
    <name evidence="5" type="ORF">LuPra_05977</name>
</gene>
<evidence type="ECO:0000313" key="5">
    <source>
        <dbReference type="EMBL" id="AMY12695.1"/>
    </source>
</evidence>
<feature type="signal peptide" evidence="1">
    <location>
        <begin position="1"/>
        <end position="24"/>
    </location>
</feature>
<keyword evidence="1" id="KW-0732">Signal</keyword>
<dbReference type="InterPro" id="IPR048503">
    <property type="entry name" value="NamZ_C"/>
</dbReference>
<feature type="domain" description="Beta-lactamase-related" evidence="2">
    <location>
        <begin position="59"/>
        <end position="402"/>
    </location>
</feature>
<dbReference type="EMBL" id="CP015136">
    <property type="protein sequence ID" value="AMY12695.1"/>
    <property type="molecule type" value="Genomic_DNA"/>
</dbReference>
<evidence type="ECO:0000256" key="1">
    <source>
        <dbReference type="SAM" id="SignalP"/>
    </source>
</evidence>
<dbReference type="PATRIC" id="fig|1813736.3.peg.6280"/>
<dbReference type="InterPro" id="IPR001466">
    <property type="entry name" value="Beta-lactam-related"/>
</dbReference>
<dbReference type="Gene3D" id="3.40.50.12170">
    <property type="entry name" value="Uncharacterised protein PF07075, DUF1343"/>
    <property type="match status" value="1"/>
</dbReference>
<reference evidence="5 6" key="1">
    <citation type="journal article" date="2016" name="Genome Announc.">
        <title>First Complete Genome Sequence of a Subdivision 6 Acidobacterium Strain.</title>
        <authorList>
            <person name="Huang S."/>
            <person name="Vieira S."/>
            <person name="Bunk B."/>
            <person name="Riedel T."/>
            <person name="Sproer C."/>
            <person name="Overmann J."/>
        </authorList>
    </citation>
    <scope>NUCLEOTIDE SEQUENCE [LARGE SCALE GENOMIC DNA]</scope>
    <source>
        <strain evidence="6">DSM 100886 HEG_-6_39</strain>
    </source>
</reference>
<dbReference type="Pfam" id="PF20732">
    <property type="entry name" value="NamZ_C"/>
    <property type="match status" value="1"/>
</dbReference>
<reference evidence="6" key="2">
    <citation type="submission" date="2016-04" db="EMBL/GenBank/DDBJ databases">
        <title>First Complete Genome Sequence of a Subdivision 6 Acidobacterium.</title>
        <authorList>
            <person name="Huang S."/>
            <person name="Vieira S."/>
            <person name="Bunk B."/>
            <person name="Riedel T."/>
            <person name="Sproeer C."/>
            <person name="Overmann J."/>
        </authorList>
    </citation>
    <scope>NUCLEOTIDE SEQUENCE [LARGE SCALE GENOMIC DNA]</scope>
    <source>
        <strain evidence="6">DSM 100886 HEG_-6_39</strain>
    </source>
</reference>
<dbReference type="Pfam" id="PF07075">
    <property type="entry name" value="NamZ_N"/>
    <property type="match status" value="1"/>
</dbReference>
<feature type="domain" description="Peptidoglycan beta-N-acetylmuramidase NamZ C-terminal" evidence="4">
    <location>
        <begin position="671"/>
        <end position="819"/>
    </location>
</feature>
<evidence type="ECO:0000259" key="2">
    <source>
        <dbReference type="Pfam" id="PF00144"/>
    </source>
</evidence>
<dbReference type="PANTHER" id="PTHR42915:SF1">
    <property type="entry name" value="PEPTIDOGLYCAN BETA-N-ACETYLMURAMIDASE NAMZ"/>
    <property type="match status" value="1"/>
</dbReference>
<dbReference type="AlphaFoldDB" id="A0A143PVH9"/>
<dbReference type="Gene3D" id="3.40.710.10">
    <property type="entry name" value="DD-peptidase/beta-lactamase superfamily"/>
    <property type="match status" value="1"/>
</dbReference>
<dbReference type="PANTHER" id="PTHR42915">
    <property type="entry name" value="HYPOTHETICAL 460 KDA PROTEIN IN FEUA-SIGW INTERGENIC REGION [PRECURSOR]"/>
    <property type="match status" value="1"/>
</dbReference>
<dbReference type="Gene3D" id="3.90.1150.140">
    <property type="match status" value="1"/>
</dbReference>
<protein>
    <submittedName>
        <fullName evidence="5">Penicillin-binding protein E</fullName>
    </submittedName>
</protein>
<dbReference type="InterPro" id="IPR048502">
    <property type="entry name" value="NamZ_N"/>
</dbReference>
<proteinExistence type="predicted"/>
<evidence type="ECO:0000313" key="6">
    <source>
        <dbReference type="Proteomes" id="UP000076079"/>
    </source>
</evidence>
<dbReference type="InterPro" id="IPR012338">
    <property type="entry name" value="Beta-lactam/transpept-like"/>
</dbReference>
<dbReference type="InterPro" id="IPR008302">
    <property type="entry name" value="NamZ"/>
</dbReference>
<dbReference type="SUPFAM" id="SSF56601">
    <property type="entry name" value="beta-lactamase/transpeptidase-like"/>
    <property type="match status" value="1"/>
</dbReference>
<dbReference type="STRING" id="1855912.LuPra_05977"/>
<sequence precursor="true">MPRMFVTVACLLACLLTQVPSTLGQPAARPTTPASRAARPSAATVGAARYDLARLGEIKRVVEAAIARKELPGAVVAVGTEAGVAWQASIGRRAIQPTPEPMTADTIFDAASLTKVVATTTAIMMLVEQGKLRLTDRVALHVPGFEKYGKRDITIRHLLTHSSGLRPDLEFNPEWNGYDTAISKAIDEVPAARPDERVIYSDINFFLLGHIVGVVSGEPLDEFTRAHVFVPLGMKDTMFKPPASLVKRIAPTEKCRPISFPCGQDDGTWLRGVVHDPTARRMNNVAGHAGLFTTAADLARFARMLINGGRLEGVRILAPLTVARMTSPSTAPGERNVRGLGWDINSSFSANKGDLLPSRSFGHTGFTGTSLWIDPGTKTFIVFLSNRVHPDGKGDVTALRARVANVVAGAIRIAPTPLADTHDFAQAPPSGAVAGRAAAVRTLTGIDVLQAEGFSRLAGRKIGLLTNHTGRTRGGQSTIDAFFAAKNLTVVALFSPEHGIRGILDEEIPSSVDEKTGLTIHSLYGKTRRATPEMLQGIDTMVVDLQDIGSRFYTYMSSLGYLLEAAAPRGIEVVVLDRPNPINGWQIEGPKPDALPEGAERSFIAYFPTMPVRHGMTLGELAKLFNDERKIGAKLTVVEMKGWSREEWWDETALMWVNPSPNMRSLTQATLYPGIGAVEYANLSVGRGTDAPFERIGAPWIEGVPLAEALNARNLPGIRFYPILFTPTSSVYKGEECQGVYFIVSDRTALRPVRVGLELVSVISKLFPGKLDLKRTATLYGSADQLARALTGEDPAQLEAQWAADEVNWRTLRSKYLIYR</sequence>
<feature type="domain" description="Peptidoglycan beta-N-acetylmuramidase NamZ N-terminal" evidence="3">
    <location>
        <begin position="462"/>
        <end position="666"/>
    </location>
</feature>
<keyword evidence="6" id="KW-1185">Reference proteome</keyword>
<dbReference type="OrthoDB" id="9801061at2"/>
<dbReference type="Proteomes" id="UP000076079">
    <property type="component" value="Chromosome"/>
</dbReference>
<evidence type="ECO:0000259" key="4">
    <source>
        <dbReference type="Pfam" id="PF20732"/>
    </source>
</evidence>
<dbReference type="RefSeq" id="WP_110174132.1">
    <property type="nucleotide sequence ID" value="NZ_CP015136.1"/>
</dbReference>